<dbReference type="InterPro" id="IPR042070">
    <property type="entry name" value="PucR_C-HTH_sf"/>
</dbReference>
<reference evidence="3" key="1">
    <citation type="journal article" date="2019" name="Int. J. Syst. Evol. Microbiol.">
        <title>The Global Catalogue of Microorganisms (GCM) 10K type strain sequencing project: providing services to taxonomists for standard genome sequencing and annotation.</title>
        <authorList>
            <consortium name="The Broad Institute Genomics Platform"/>
            <consortium name="The Broad Institute Genome Sequencing Center for Infectious Disease"/>
            <person name="Wu L."/>
            <person name="Ma J."/>
        </authorList>
    </citation>
    <scope>NUCLEOTIDE SEQUENCE [LARGE SCALE GENOMIC DNA]</scope>
    <source>
        <strain evidence="3">CCM 7043</strain>
    </source>
</reference>
<proteinExistence type="predicted"/>
<dbReference type="EMBL" id="JBHUCO010000012">
    <property type="protein sequence ID" value="MFD1517828.1"/>
    <property type="molecule type" value="Genomic_DNA"/>
</dbReference>
<dbReference type="PANTHER" id="PTHR33744:SF1">
    <property type="entry name" value="DNA-BINDING TRANSCRIPTIONAL ACTIVATOR ADER"/>
    <property type="match status" value="1"/>
</dbReference>
<dbReference type="RefSeq" id="WP_344719741.1">
    <property type="nucleotide sequence ID" value="NZ_BAAAUS010000006.1"/>
</dbReference>
<dbReference type="PANTHER" id="PTHR33744">
    <property type="entry name" value="CARBOHYDRATE DIACID REGULATOR"/>
    <property type="match status" value="1"/>
</dbReference>
<organism evidence="2 3">
    <name type="scientific">Pseudonocardia yunnanensis</name>
    <dbReference type="NCBI Taxonomy" id="58107"/>
    <lineage>
        <taxon>Bacteria</taxon>
        <taxon>Bacillati</taxon>
        <taxon>Actinomycetota</taxon>
        <taxon>Actinomycetes</taxon>
        <taxon>Pseudonocardiales</taxon>
        <taxon>Pseudonocardiaceae</taxon>
        <taxon>Pseudonocardia</taxon>
    </lineage>
</organism>
<evidence type="ECO:0000259" key="1">
    <source>
        <dbReference type="Pfam" id="PF13556"/>
    </source>
</evidence>
<dbReference type="Pfam" id="PF13556">
    <property type="entry name" value="HTH_30"/>
    <property type="match status" value="1"/>
</dbReference>
<evidence type="ECO:0000313" key="2">
    <source>
        <dbReference type="EMBL" id="MFD1517828.1"/>
    </source>
</evidence>
<dbReference type="InterPro" id="IPR025736">
    <property type="entry name" value="PucR_C-HTH_dom"/>
</dbReference>
<keyword evidence="3" id="KW-1185">Reference proteome</keyword>
<protein>
    <submittedName>
        <fullName evidence="2">PucR family transcriptional regulator</fullName>
    </submittedName>
</protein>
<name>A0ABW4ERK8_9PSEU</name>
<comment type="caution">
    <text evidence="2">The sequence shown here is derived from an EMBL/GenBank/DDBJ whole genome shotgun (WGS) entry which is preliminary data.</text>
</comment>
<gene>
    <name evidence="2" type="ORF">ACFSJD_10030</name>
</gene>
<evidence type="ECO:0000313" key="3">
    <source>
        <dbReference type="Proteomes" id="UP001597114"/>
    </source>
</evidence>
<dbReference type="InterPro" id="IPR051448">
    <property type="entry name" value="CdaR-like_regulators"/>
</dbReference>
<dbReference type="Gene3D" id="1.10.10.2840">
    <property type="entry name" value="PucR C-terminal helix-turn-helix domain"/>
    <property type="match status" value="1"/>
</dbReference>
<sequence length="246" mass="26612">MLRAALRGDIDDPEPRVLTGIDKCADHLLLNCRLAGGPGSAWRLAPPVVRVATALPASTTSFSDGDDLVVVCPRSERDAVVTAIQRALRDTDFVVGMAGPCKGELTELRSTWTSARRTAAGLVALGMKGAVAHAAELGPLSLVLSAAQDAHTLDHAHAALSPLDQVPDRRARDIRLTMLTFLRQSQNMLRTAEELNVHVNTLYQRLAAVDDLFGPDWRTARRSLNLRLALEMIDVAGHIRRHELGG</sequence>
<accession>A0ABW4ERK8</accession>
<dbReference type="Proteomes" id="UP001597114">
    <property type="component" value="Unassembled WGS sequence"/>
</dbReference>
<feature type="domain" description="PucR C-terminal helix-turn-helix" evidence="1">
    <location>
        <begin position="177"/>
        <end position="231"/>
    </location>
</feature>